<reference evidence="12 13" key="1">
    <citation type="submission" date="2023-09" db="EMBL/GenBank/DDBJ databases">
        <authorList>
            <person name="Rey-Velasco X."/>
        </authorList>
    </citation>
    <scope>NUCLEOTIDE SEQUENCE [LARGE SCALE GENOMIC DNA]</scope>
    <source>
        <strain evidence="12 13">F158</strain>
    </source>
</reference>
<evidence type="ECO:0000256" key="1">
    <source>
        <dbReference type="ARBA" id="ARBA00001668"/>
    </source>
</evidence>
<sequence length="272" mass="29823">MTGRSGERGRGVPELPEAESNRARIEAEALNRTISEIVRGEVSHIDVPSPAEGERLVGHRFTEARRHGKYIFAGSKSGPWIAVHLGMSGSLRPYDEEDGAPDHARWTVAFEGARRLAFCCPRKLGWVRVIDDPDAFLTDKKVGPDILSMGETAFADAIGGTRGAIKSALMNQKKVAGIGNLWSDEILFQTGTSREARGGDLPPDRIAGLYRTARTILSRLVREDAEYDRLPEDWLIHARSSGRGCPRCSGTIGMRKVGGRSAFFCDAHQVRI</sequence>
<evidence type="ECO:0000256" key="6">
    <source>
        <dbReference type="ARBA" id="ARBA00023204"/>
    </source>
</evidence>
<dbReference type="RefSeq" id="WP_311691864.1">
    <property type="nucleotide sequence ID" value="NZ_JAVRHL010000003.1"/>
</dbReference>
<keyword evidence="3" id="KW-0227">DNA damage</keyword>
<accession>A0ABU3DI42</accession>
<dbReference type="PANTHER" id="PTHR22993:SF9">
    <property type="entry name" value="FORMAMIDOPYRIMIDINE-DNA GLYCOSYLASE"/>
    <property type="match status" value="1"/>
</dbReference>
<dbReference type="Proteomes" id="UP001265259">
    <property type="component" value="Unassembled WGS sequence"/>
</dbReference>
<evidence type="ECO:0000313" key="13">
    <source>
        <dbReference type="Proteomes" id="UP001265259"/>
    </source>
</evidence>
<evidence type="ECO:0000256" key="3">
    <source>
        <dbReference type="ARBA" id="ARBA00022763"/>
    </source>
</evidence>
<dbReference type="Pfam" id="PF01149">
    <property type="entry name" value="Fapy_DNA_glyco"/>
    <property type="match status" value="1"/>
</dbReference>
<protein>
    <submittedName>
        <fullName evidence="12">DNA-formamidopyrimidine glycosylase family protein</fullName>
    </submittedName>
</protein>
<comment type="similarity">
    <text evidence="2">Belongs to the FPG family.</text>
</comment>
<proteinExistence type="inferred from homology"/>
<evidence type="ECO:0000256" key="2">
    <source>
        <dbReference type="ARBA" id="ARBA00009409"/>
    </source>
</evidence>
<evidence type="ECO:0000256" key="8">
    <source>
        <dbReference type="ARBA" id="ARBA00023268"/>
    </source>
</evidence>
<comment type="catalytic activity">
    <reaction evidence="1">
        <text>Hydrolysis of DNA containing ring-opened 7-methylguanine residues, releasing 2,6-diamino-4-hydroxy-5-(N-methyl)formamidopyrimidine.</text>
        <dbReference type="EC" id="3.2.2.23"/>
    </reaction>
</comment>
<keyword evidence="7" id="KW-0456">Lyase</keyword>
<evidence type="ECO:0000259" key="11">
    <source>
        <dbReference type="PROSITE" id="PS51068"/>
    </source>
</evidence>
<dbReference type="Gene3D" id="3.20.190.10">
    <property type="entry name" value="MutM-like, N-terminal"/>
    <property type="match status" value="1"/>
</dbReference>
<dbReference type="InterPro" id="IPR010979">
    <property type="entry name" value="Ribosomal_uS13-like_H2TH"/>
</dbReference>
<evidence type="ECO:0000256" key="5">
    <source>
        <dbReference type="ARBA" id="ARBA00023125"/>
    </source>
</evidence>
<keyword evidence="4" id="KW-0378">Hydrolase</keyword>
<keyword evidence="13" id="KW-1185">Reference proteome</keyword>
<feature type="domain" description="Formamidopyrimidine-DNA glycosylase catalytic" evidence="11">
    <location>
        <begin position="13"/>
        <end position="125"/>
    </location>
</feature>
<dbReference type="InterPro" id="IPR015886">
    <property type="entry name" value="H2TH_FPG"/>
</dbReference>
<dbReference type="InterPro" id="IPR012319">
    <property type="entry name" value="FPG_cat"/>
</dbReference>
<keyword evidence="8" id="KW-0511">Multifunctional enzyme</keyword>
<comment type="caution">
    <text evidence="12">The sequence shown here is derived from an EMBL/GenBank/DDBJ whole genome shotgun (WGS) entry which is preliminary data.</text>
</comment>
<evidence type="ECO:0000256" key="7">
    <source>
        <dbReference type="ARBA" id="ARBA00023239"/>
    </source>
</evidence>
<feature type="compositionally biased region" description="Basic and acidic residues" evidence="10">
    <location>
        <begin position="1"/>
        <end position="11"/>
    </location>
</feature>
<dbReference type="InterPro" id="IPR035937">
    <property type="entry name" value="FPG_N"/>
</dbReference>
<evidence type="ECO:0000256" key="4">
    <source>
        <dbReference type="ARBA" id="ARBA00022801"/>
    </source>
</evidence>
<dbReference type="SUPFAM" id="SSF57716">
    <property type="entry name" value="Glucocorticoid receptor-like (DNA-binding domain)"/>
    <property type="match status" value="1"/>
</dbReference>
<evidence type="ECO:0000313" key="12">
    <source>
        <dbReference type="EMBL" id="MDT0683379.1"/>
    </source>
</evidence>
<dbReference type="SMART" id="SM01232">
    <property type="entry name" value="H2TH"/>
    <property type="match status" value="1"/>
</dbReference>
<evidence type="ECO:0000256" key="9">
    <source>
        <dbReference type="ARBA" id="ARBA00023295"/>
    </source>
</evidence>
<keyword evidence="9" id="KW-0326">Glycosidase</keyword>
<dbReference type="SUPFAM" id="SSF81624">
    <property type="entry name" value="N-terminal domain of MutM-like DNA repair proteins"/>
    <property type="match status" value="1"/>
</dbReference>
<gene>
    <name evidence="12" type="ORF">RM543_11835</name>
</gene>
<keyword evidence="5" id="KW-0238">DNA-binding</keyword>
<organism evidence="12 13">
    <name type="scientific">Tropicimonas omnivorans</name>
    <dbReference type="NCBI Taxonomy" id="3075590"/>
    <lineage>
        <taxon>Bacteria</taxon>
        <taxon>Pseudomonadati</taxon>
        <taxon>Pseudomonadota</taxon>
        <taxon>Alphaproteobacteria</taxon>
        <taxon>Rhodobacterales</taxon>
        <taxon>Roseobacteraceae</taxon>
        <taxon>Tropicimonas</taxon>
    </lineage>
</organism>
<dbReference type="Gene3D" id="1.10.8.50">
    <property type="match status" value="1"/>
</dbReference>
<evidence type="ECO:0000256" key="10">
    <source>
        <dbReference type="SAM" id="MobiDB-lite"/>
    </source>
</evidence>
<dbReference type="EMBL" id="JAVRHL010000003">
    <property type="protein sequence ID" value="MDT0683379.1"/>
    <property type="molecule type" value="Genomic_DNA"/>
</dbReference>
<dbReference type="SMART" id="SM00898">
    <property type="entry name" value="Fapy_DNA_glyco"/>
    <property type="match status" value="1"/>
</dbReference>
<dbReference type="SUPFAM" id="SSF46946">
    <property type="entry name" value="S13-like H2TH domain"/>
    <property type="match status" value="1"/>
</dbReference>
<dbReference type="PROSITE" id="PS51068">
    <property type="entry name" value="FPG_CAT"/>
    <property type="match status" value="1"/>
</dbReference>
<dbReference type="Pfam" id="PF06831">
    <property type="entry name" value="H2TH"/>
    <property type="match status" value="1"/>
</dbReference>
<dbReference type="PANTHER" id="PTHR22993">
    <property type="entry name" value="FORMAMIDOPYRIMIDINE-DNA GLYCOSYLASE"/>
    <property type="match status" value="1"/>
</dbReference>
<keyword evidence="6" id="KW-0234">DNA repair</keyword>
<feature type="region of interest" description="Disordered" evidence="10">
    <location>
        <begin position="1"/>
        <end position="20"/>
    </location>
</feature>
<name>A0ABU3DI42_9RHOB</name>